<protein>
    <submittedName>
        <fullName evidence="3">Uncharacterized protein</fullName>
    </submittedName>
</protein>
<accession>A0A914VNT7</accession>
<dbReference type="PANTHER" id="PTHR22168">
    <property type="entry name" value="TMEM26 PROTEIN"/>
    <property type="match status" value="1"/>
</dbReference>
<dbReference type="PANTHER" id="PTHR22168:SF8">
    <property type="entry name" value="TRANSMEMBRANE PROTEIN 26"/>
    <property type="match status" value="1"/>
</dbReference>
<dbReference type="AlphaFoldDB" id="A0A914VNT7"/>
<proteinExistence type="predicted"/>
<reference evidence="3" key="1">
    <citation type="submission" date="2022-11" db="UniProtKB">
        <authorList>
            <consortium name="WormBaseParasite"/>
        </authorList>
    </citation>
    <scope>IDENTIFICATION</scope>
</reference>
<organism evidence="2 3">
    <name type="scientific">Plectus sambesii</name>
    <dbReference type="NCBI Taxonomy" id="2011161"/>
    <lineage>
        <taxon>Eukaryota</taxon>
        <taxon>Metazoa</taxon>
        <taxon>Ecdysozoa</taxon>
        <taxon>Nematoda</taxon>
        <taxon>Chromadorea</taxon>
        <taxon>Plectida</taxon>
        <taxon>Plectina</taxon>
        <taxon>Plectoidea</taxon>
        <taxon>Plectidae</taxon>
        <taxon>Plectus</taxon>
    </lineage>
</organism>
<keyword evidence="2" id="KW-1185">Reference proteome</keyword>
<dbReference type="Proteomes" id="UP000887566">
    <property type="component" value="Unplaced"/>
</dbReference>
<feature type="transmembrane region" description="Helical" evidence="1">
    <location>
        <begin position="44"/>
        <end position="63"/>
    </location>
</feature>
<dbReference type="Pfam" id="PF09772">
    <property type="entry name" value="Tmem26"/>
    <property type="match status" value="1"/>
</dbReference>
<keyword evidence="1" id="KW-0472">Membrane</keyword>
<evidence type="ECO:0000313" key="3">
    <source>
        <dbReference type="WBParaSite" id="PSAMB.scaffold2236size24431.g17007.t1"/>
    </source>
</evidence>
<keyword evidence="1" id="KW-0812">Transmembrane</keyword>
<evidence type="ECO:0000313" key="2">
    <source>
        <dbReference type="Proteomes" id="UP000887566"/>
    </source>
</evidence>
<feature type="transmembrane region" description="Helical" evidence="1">
    <location>
        <begin position="12"/>
        <end position="32"/>
    </location>
</feature>
<sequence length="213" mass="24832">MLPKGEITREQLSQILLAYLAIASDIVELFDVFKERSVVIYKHLQYAVLGIWTLSLFQFPFVLTVSRARKMRVAVTKSTSEEDLKRIHYRTSARREDRSTFYQILHDVDIWAILLANSFQDFPFFVVRLYLMVGYKVMTYTMIFFTCKNALIIMLQTYRAFILINDRYFMPTEEEDAAALALHYTEMLTHASDALTTLKRRRSNREGRGGAAA</sequence>
<dbReference type="WBParaSite" id="PSAMB.scaffold2236size24431.g17007.t1">
    <property type="protein sequence ID" value="PSAMB.scaffold2236size24431.g17007.t1"/>
    <property type="gene ID" value="PSAMB.scaffold2236size24431.g17007"/>
</dbReference>
<name>A0A914VNT7_9BILA</name>
<keyword evidence="1" id="KW-1133">Transmembrane helix</keyword>
<evidence type="ECO:0000256" key="1">
    <source>
        <dbReference type="SAM" id="Phobius"/>
    </source>
</evidence>
<dbReference type="InterPro" id="IPR019169">
    <property type="entry name" value="Transmembrane_26"/>
</dbReference>